<organism evidence="2 3">
    <name type="scientific">Parvularcula bermudensis (strain ATCC BAA-594 / HTCC2503 / KCTC 12087)</name>
    <dbReference type="NCBI Taxonomy" id="314260"/>
    <lineage>
        <taxon>Bacteria</taxon>
        <taxon>Pseudomonadati</taxon>
        <taxon>Pseudomonadota</taxon>
        <taxon>Alphaproteobacteria</taxon>
        <taxon>Parvularculales</taxon>
        <taxon>Parvularculaceae</taxon>
        <taxon>Parvularcula</taxon>
    </lineage>
</organism>
<reference evidence="2 3" key="2">
    <citation type="journal article" date="2011" name="J. Bacteriol.">
        <title>Complete genome sequence of strain HTCC2503T of Parvularcula bermudensis, the type species of the order "Parvularculales" in the class Alphaproteobacteria.</title>
        <authorList>
            <person name="Oh H.M."/>
            <person name="Kang I."/>
            <person name="Vergin K.L."/>
            <person name="Kang D."/>
            <person name="Rhee K.H."/>
            <person name="Giovannoni S.J."/>
            <person name="Cho J.C."/>
        </authorList>
    </citation>
    <scope>NUCLEOTIDE SEQUENCE [LARGE SCALE GENOMIC DNA]</scope>
    <source>
        <strain evidence="3">ATCC BAA-594 / HTCC2503 / KCTC 12087</strain>
    </source>
</reference>
<keyword evidence="1" id="KW-1133">Transmembrane helix</keyword>
<proteinExistence type="predicted"/>
<feature type="transmembrane region" description="Helical" evidence="1">
    <location>
        <begin position="47"/>
        <end position="67"/>
    </location>
</feature>
<protein>
    <submittedName>
        <fullName evidence="2">Uncharacterized protein</fullName>
    </submittedName>
</protein>
<dbReference type="EMBL" id="CP002156">
    <property type="protein sequence ID" value="ADM10566.1"/>
    <property type="molecule type" value="Genomic_DNA"/>
</dbReference>
<sequence>MSSEDGEVMTLLDVIWSSLSSGWIAAGSVAILLVLAEVRRNSAMRSYFFFLCVVFFCASLIAAYYYYGSEFREANFQSDEGISIFSHR</sequence>
<accession>E0TFK6</accession>
<feature type="transmembrane region" description="Helical" evidence="1">
    <location>
        <begin position="14"/>
        <end position="35"/>
    </location>
</feature>
<keyword evidence="3" id="KW-1185">Reference proteome</keyword>
<keyword evidence="1" id="KW-0812">Transmembrane</keyword>
<evidence type="ECO:0000313" key="2">
    <source>
        <dbReference type="EMBL" id="ADM10566.1"/>
    </source>
</evidence>
<reference evidence="3" key="1">
    <citation type="submission" date="2010-08" db="EMBL/GenBank/DDBJ databases">
        <title>Genome sequence of Parvularcula bermudensis HTCC2503.</title>
        <authorList>
            <person name="Kang D.-M."/>
            <person name="Oh H.-M."/>
            <person name="Cho J.-C."/>
        </authorList>
    </citation>
    <scope>NUCLEOTIDE SEQUENCE [LARGE SCALE GENOMIC DNA]</scope>
    <source>
        <strain evidence="3">ATCC BAA-594 / HTCC2503 / KCTC 12087</strain>
    </source>
</reference>
<dbReference type="KEGG" id="pbr:PB2503_12644"/>
<name>E0TFK6_PARBH</name>
<evidence type="ECO:0000313" key="3">
    <source>
        <dbReference type="Proteomes" id="UP000001302"/>
    </source>
</evidence>
<dbReference type="Proteomes" id="UP000001302">
    <property type="component" value="Chromosome"/>
</dbReference>
<dbReference type="HOGENOM" id="CLU_2466192_0_0_5"/>
<gene>
    <name evidence="2" type="ordered locus">PB2503_12644</name>
</gene>
<evidence type="ECO:0000256" key="1">
    <source>
        <dbReference type="SAM" id="Phobius"/>
    </source>
</evidence>
<dbReference type="AlphaFoldDB" id="E0TFK6"/>
<keyword evidence="1" id="KW-0472">Membrane</keyword>